<name>A0A7W8P6W6_9BURK</name>
<proteinExistence type="predicted"/>
<dbReference type="RefSeq" id="WP_176125004.1">
    <property type="nucleotide sequence ID" value="NZ_JACHDE010000021.1"/>
</dbReference>
<protein>
    <submittedName>
        <fullName evidence="1">Uncharacterized protein</fullName>
    </submittedName>
</protein>
<evidence type="ECO:0000313" key="2">
    <source>
        <dbReference type="Proteomes" id="UP000592820"/>
    </source>
</evidence>
<dbReference type="EMBL" id="JACHDE010000021">
    <property type="protein sequence ID" value="MBB5404640.1"/>
    <property type="molecule type" value="Genomic_DNA"/>
</dbReference>
<organism evidence="1 2">
    <name type="scientific">Paraburkholderia youngii</name>
    <dbReference type="NCBI Taxonomy" id="2782701"/>
    <lineage>
        <taxon>Bacteria</taxon>
        <taxon>Pseudomonadati</taxon>
        <taxon>Pseudomonadota</taxon>
        <taxon>Betaproteobacteria</taxon>
        <taxon>Burkholderiales</taxon>
        <taxon>Burkholderiaceae</taxon>
        <taxon>Paraburkholderia</taxon>
    </lineage>
</organism>
<sequence>MDKKEPFSEHVAQWCKHARQLRASAHDRCREERSLGFLECRARASEASKKEKESPLMWAREESAALRKPFSNVQ</sequence>
<dbReference type="Proteomes" id="UP000592820">
    <property type="component" value="Unassembled WGS sequence"/>
</dbReference>
<dbReference type="AlphaFoldDB" id="A0A7W8P6W6"/>
<gene>
    <name evidence="1" type="ORF">HDG41_006736</name>
</gene>
<reference evidence="1 2" key="1">
    <citation type="submission" date="2020-08" db="EMBL/GenBank/DDBJ databases">
        <title>Genomic Encyclopedia of Type Strains, Phase IV (KMG-V): Genome sequencing to study the core and pangenomes of soil and plant-associated prokaryotes.</title>
        <authorList>
            <person name="Whitman W."/>
        </authorList>
    </citation>
    <scope>NUCLEOTIDE SEQUENCE [LARGE SCALE GENOMIC DNA]</scope>
    <source>
        <strain evidence="1 2">JPY162</strain>
    </source>
</reference>
<evidence type="ECO:0000313" key="1">
    <source>
        <dbReference type="EMBL" id="MBB5404640.1"/>
    </source>
</evidence>
<accession>A0A7W8P6W6</accession>
<comment type="caution">
    <text evidence="1">The sequence shown here is derived from an EMBL/GenBank/DDBJ whole genome shotgun (WGS) entry which is preliminary data.</text>
</comment>